<feature type="signal peptide" evidence="1">
    <location>
        <begin position="1"/>
        <end position="22"/>
    </location>
</feature>
<gene>
    <name evidence="2" type="ORF">SAMN04488540_1164</name>
</gene>
<name>A0A1G8XTY7_9GAMM</name>
<feature type="chain" id="PRO_5011707258" evidence="1">
    <location>
        <begin position="23"/>
        <end position="63"/>
    </location>
</feature>
<keyword evidence="3" id="KW-1185">Reference proteome</keyword>
<proteinExistence type="predicted"/>
<evidence type="ECO:0000256" key="1">
    <source>
        <dbReference type="SAM" id="SignalP"/>
    </source>
</evidence>
<organism evidence="2 3">
    <name type="scientific">Ferrimonas sediminum</name>
    <dbReference type="NCBI Taxonomy" id="718193"/>
    <lineage>
        <taxon>Bacteria</taxon>
        <taxon>Pseudomonadati</taxon>
        <taxon>Pseudomonadota</taxon>
        <taxon>Gammaproteobacteria</taxon>
        <taxon>Alteromonadales</taxon>
        <taxon>Ferrimonadaceae</taxon>
        <taxon>Ferrimonas</taxon>
    </lineage>
</organism>
<evidence type="ECO:0000313" key="3">
    <source>
        <dbReference type="Proteomes" id="UP000199527"/>
    </source>
</evidence>
<dbReference type="AlphaFoldDB" id="A0A1G8XTY7"/>
<dbReference type="Proteomes" id="UP000199527">
    <property type="component" value="Unassembled WGS sequence"/>
</dbReference>
<protein>
    <submittedName>
        <fullName evidence="2">Uncharacterized protein</fullName>
    </submittedName>
</protein>
<feature type="non-terminal residue" evidence="2">
    <location>
        <position position="63"/>
    </location>
</feature>
<accession>A0A1G8XTY7</accession>
<reference evidence="3" key="1">
    <citation type="submission" date="2016-10" db="EMBL/GenBank/DDBJ databases">
        <authorList>
            <person name="Varghese N."/>
            <person name="Submissions S."/>
        </authorList>
    </citation>
    <scope>NUCLEOTIDE SEQUENCE [LARGE SCALE GENOMIC DNA]</scope>
    <source>
        <strain evidence="3">DSM 23317</strain>
    </source>
</reference>
<sequence>MTTAMKLLLSTFVTATSFYGVASISHTPDQANALQQIAGSVPWIKLSEQNQQVAGSVPWIKLS</sequence>
<keyword evidence="1" id="KW-0732">Signal</keyword>
<dbReference type="EMBL" id="FNEM01000016">
    <property type="protein sequence ID" value="SDJ94092.1"/>
    <property type="molecule type" value="Genomic_DNA"/>
</dbReference>
<evidence type="ECO:0000313" key="2">
    <source>
        <dbReference type="EMBL" id="SDJ94092.1"/>
    </source>
</evidence>